<sequence length="699" mass="79188">MLTDFFKLCAEDAEARQYLYQEVALHYAYSKKKGWKKRKRQRKTLVRVQSVLPRDRVGFALRLLLLTRPGPTSYQWLRTVNGVEHKTFAQAAIALNLMESDSLWLRTLQDASNDYKDKQFRRFFAQLMFHSLPSNPEGLLATFIDRLCPVRTDAPDFASRRRRALIRIAYYLQEYNVTLYEVGFDVPRDFSIAEHIEDLQRQDDEEEQQMLTVLENGVPRRRTWQEVAKTERAKLNHDQTAVFERIADAIDNPLNADGSRKQTLFFVTGQGGTGKTFLFNSLISHIRSSNKTYLGTASTGIAALLLRGGRTAHSTFRIANDLTEENTPTINFESRYAEAIRNASMILIDEVSMMNKTVLHYIEKVIKSVHLEPELRDLPFAGKVIILSGDFKQLTPVVVGAGKAGEISASIRKSDLFKKFEHLRLTQNMRLDKNQASFAKWLDELGNGTNIIPNSDGCVQVPEETSVNNLNSLIDFCYPNNCLSDPVNRIDDIKGSSILCTTNNTTFKVNETLLDRLPGKARTFKSIDKPMSDPHKLAVAMALDVHAQDYTTEAINSKTPSGLPPHELKLKVGAVVMLIRNLSLRDGLCNGTMLQILEFHGELLRCVNITEGTHQNKEVFIPRTKLVFGTGQYDRCEKFSRIQFPVRLAFAITINKSQGQTLQRVGLYFSGDQCFAHGQLYVAFSRVRHLGAIRILNLG</sequence>
<dbReference type="SUPFAM" id="SSF52540">
    <property type="entry name" value="P-loop containing nucleoside triphosphate hydrolases"/>
    <property type="match status" value="2"/>
</dbReference>
<accession>A0A4U5M3A3</accession>
<dbReference type="STRING" id="34508.A0A4U5M3A3"/>
<feature type="domain" description="DNA helicase Pif1-like 2B" evidence="3">
    <location>
        <begin position="556"/>
        <end position="599"/>
    </location>
</feature>
<keyword evidence="1" id="KW-0378">Hydrolase</keyword>
<dbReference type="GO" id="GO:0006310">
    <property type="term" value="P:DNA recombination"/>
    <property type="evidence" value="ECO:0007669"/>
    <property type="project" value="UniProtKB-KW"/>
</dbReference>
<evidence type="ECO:0000313" key="4">
    <source>
        <dbReference type="EMBL" id="TKR63231.1"/>
    </source>
</evidence>
<evidence type="ECO:0000259" key="3">
    <source>
        <dbReference type="Pfam" id="PF21530"/>
    </source>
</evidence>
<reference evidence="4 5" key="1">
    <citation type="journal article" date="2015" name="Genome Biol.">
        <title>Comparative genomics of Steinernema reveals deeply conserved gene regulatory networks.</title>
        <authorList>
            <person name="Dillman A.R."/>
            <person name="Macchietto M."/>
            <person name="Porter C.F."/>
            <person name="Rogers A."/>
            <person name="Williams B."/>
            <person name="Antoshechkin I."/>
            <person name="Lee M.M."/>
            <person name="Goodwin Z."/>
            <person name="Lu X."/>
            <person name="Lewis E.E."/>
            <person name="Goodrich-Blair H."/>
            <person name="Stock S.P."/>
            <person name="Adams B.J."/>
            <person name="Sternberg P.W."/>
            <person name="Mortazavi A."/>
        </authorList>
    </citation>
    <scope>NUCLEOTIDE SEQUENCE [LARGE SCALE GENOMIC DNA]</scope>
    <source>
        <strain evidence="4 5">ALL</strain>
    </source>
</reference>
<comment type="similarity">
    <text evidence="1">Belongs to the helicase family.</text>
</comment>
<dbReference type="InterPro" id="IPR027417">
    <property type="entry name" value="P-loop_NTPase"/>
</dbReference>
<protein>
    <recommendedName>
        <fullName evidence="1">ATP-dependent DNA helicase</fullName>
        <ecNumber evidence="1">5.6.2.3</ecNumber>
    </recommendedName>
</protein>
<dbReference type="Proteomes" id="UP000298663">
    <property type="component" value="Unassembled WGS sequence"/>
</dbReference>
<dbReference type="PANTHER" id="PTHR10492">
    <property type="match status" value="1"/>
</dbReference>
<evidence type="ECO:0000313" key="5">
    <source>
        <dbReference type="Proteomes" id="UP000298663"/>
    </source>
</evidence>
<comment type="catalytic activity">
    <reaction evidence="1">
        <text>ATP + H2O = ADP + phosphate + H(+)</text>
        <dbReference type="Rhea" id="RHEA:13065"/>
        <dbReference type="ChEBI" id="CHEBI:15377"/>
        <dbReference type="ChEBI" id="CHEBI:15378"/>
        <dbReference type="ChEBI" id="CHEBI:30616"/>
        <dbReference type="ChEBI" id="CHEBI:43474"/>
        <dbReference type="ChEBI" id="CHEBI:456216"/>
        <dbReference type="EC" id="5.6.2.3"/>
    </reaction>
</comment>
<comment type="cofactor">
    <cofactor evidence="1">
        <name>Mg(2+)</name>
        <dbReference type="ChEBI" id="CHEBI:18420"/>
    </cofactor>
</comment>
<dbReference type="GO" id="GO:0006281">
    <property type="term" value="P:DNA repair"/>
    <property type="evidence" value="ECO:0007669"/>
    <property type="project" value="UniProtKB-KW"/>
</dbReference>
<dbReference type="CDD" id="cd18809">
    <property type="entry name" value="SF1_C_RecD"/>
    <property type="match status" value="1"/>
</dbReference>
<dbReference type="GO" id="GO:0005524">
    <property type="term" value="F:ATP binding"/>
    <property type="evidence" value="ECO:0007669"/>
    <property type="project" value="UniProtKB-KW"/>
</dbReference>
<evidence type="ECO:0000256" key="1">
    <source>
        <dbReference type="RuleBase" id="RU363044"/>
    </source>
</evidence>
<comment type="caution">
    <text evidence="4">The sequence shown here is derived from an EMBL/GenBank/DDBJ whole genome shotgun (WGS) entry which is preliminary data.</text>
</comment>
<keyword evidence="1" id="KW-0234">DNA repair</keyword>
<dbReference type="GO" id="GO:0016887">
    <property type="term" value="F:ATP hydrolysis activity"/>
    <property type="evidence" value="ECO:0007669"/>
    <property type="project" value="RHEA"/>
</dbReference>
<dbReference type="InterPro" id="IPR010285">
    <property type="entry name" value="DNA_helicase_pif1-like_DEAD"/>
</dbReference>
<reference evidence="4 5" key="2">
    <citation type="journal article" date="2019" name="G3 (Bethesda)">
        <title>Hybrid Assembly of the Genome of the Entomopathogenic Nematode Steinernema carpocapsae Identifies the X-Chromosome.</title>
        <authorList>
            <person name="Serra L."/>
            <person name="Macchietto M."/>
            <person name="Macias-Munoz A."/>
            <person name="McGill C.J."/>
            <person name="Rodriguez I.M."/>
            <person name="Rodriguez B."/>
            <person name="Murad R."/>
            <person name="Mortazavi A."/>
        </authorList>
    </citation>
    <scope>NUCLEOTIDE SEQUENCE [LARGE SCALE GENOMIC DNA]</scope>
    <source>
        <strain evidence="4 5">ALL</strain>
    </source>
</reference>
<organism evidence="4 5">
    <name type="scientific">Steinernema carpocapsae</name>
    <name type="common">Entomopathogenic nematode</name>
    <dbReference type="NCBI Taxonomy" id="34508"/>
    <lineage>
        <taxon>Eukaryota</taxon>
        <taxon>Metazoa</taxon>
        <taxon>Ecdysozoa</taxon>
        <taxon>Nematoda</taxon>
        <taxon>Chromadorea</taxon>
        <taxon>Rhabditida</taxon>
        <taxon>Tylenchina</taxon>
        <taxon>Panagrolaimomorpha</taxon>
        <taxon>Strongyloidoidea</taxon>
        <taxon>Steinernematidae</taxon>
        <taxon>Steinernema</taxon>
    </lineage>
</organism>
<dbReference type="AlphaFoldDB" id="A0A4U5M3A3"/>
<dbReference type="InterPro" id="IPR049163">
    <property type="entry name" value="Pif1-like_2B_dom"/>
</dbReference>
<keyword evidence="1" id="KW-0233">DNA recombination</keyword>
<dbReference type="Pfam" id="PF21530">
    <property type="entry name" value="Pif1_2B_dom"/>
    <property type="match status" value="1"/>
</dbReference>
<name>A0A4U5M3A3_STECR</name>
<feature type="domain" description="DNA helicase Pif1-like DEAD-box helicase" evidence="2">
    <location>
        <begin position="234"/>
        <end position="450"/>
    </location>
</feature>
<keyword evidence="5" id="KW-1185">Reference proteome</keyword>
<keyword evidence="1" id="KW-0347">Helicase</keyword>
<dbReference type="Pfam" id="PF05970">
    <property type="entry name" value="PIF1"/>
    <property type="match status" value="1"/>
</dbReference>
<dbReference type="EC" id="5.6.2.3" evidence="1"/>
<keyword evidence="1" id="KW-0547">Nucleotide-binding</keyword>
<dbReference type="GO" id="GO:0000723">
    <property type="term" value="P:telomere maintenance"/>
    <property type="evidence" value="ECO:0007669"/>
    <property type="project" value="InterPro"/>
</dbReference>
<keyword evidence="1" id="KW-0067">ATP-binding</keyword>
<keyword evidence="1" id="KW-0227">DNA damage</keyword>
<evidence type="ECO:0000259" key="2">
    <source>
        <dbReference type="Pfam" id="PF05970"/>
    </source>
</evidence>
<dbReference type="OrthoDB" id="5864836at2759"/>
<dbReference type="PANTHER" id="PTHR10492:SF57">
    <property type="entry name" value="ATP-DEPENDENT DNA HELICASE"/>
    <property type="match status" value="1"/>
</dbReference>
<dbReference type="EMBL" id="AZBU02000010">
    <property type="protein sequence ID" value="TKR63231.1"/>
    <property type="molecule type" value="Genomic_DNA"/>
</dbReference>
<dbReference type="Gene3D" id="3.40.50.300">
    <property type="entry name" value="P-loop containing nucleotide triphosphate hydrolases"/>
    <property type="match status" value="1"/>
</dbReference>
<proteinExistence type="inferred from homology"/>
<dbReference type="GO" id="GO:0043139">
    <property type="term" value="F:5'-3' DNA helicase activity"/>
    <property type="evidence" value="ECO:0007669"/>
    <property type="project" value="UniProtKB-EC"/>
</dbReference>
<gene>
    <name evidence="4" type="ORF">L596_027086</name>
</gene>